<dbReference type="Pfam" id="PF00512">
    <property type="entry name" value="HisKA"/>
    <property type="match status" value="1"/>
</dbReference>
<evidence type="ECO:0000313" key="9">
    <source>
        <dbReference type="Proteomes" id="UP000004095"/>
    </source>
</evidence>
<dbReference type="SMART" id="SM00388">
    <property type="entry name" value="HisKA"/>
    <property type="match status" value="1"/>
</dbReference>
<dbReference type="SUPFAM" id="SSF47384">
    <property type="entry name" value="Homodimeric domain of signal transducing histidine kinase"/>
    <property type="match status" value="1"/>
</dbReference>
<sequence>MGIFVMKALELFYIRTLHDMMNDKKMKITRDYSLSVYQCIPEEKLFLILLASVSFFFFTPSLFSVAIISITFAGMLYISQQKAFSPAFQTIRSLHQPREATPSHPQEPAPTGELASFKKQMINMLIHDLKTPLSNIISLSENGQSGSDMERIYQSGTHMLDLIMNILDVEKIEEAKLPINPVPHQSSTLIDKAIAQVEGKAQAKNIIIQSPPHPTQVAADSQLVKRILTNLLSNAIKYSPQNSEILVETQQVNADTVRFSVSDQGCGIPQKAQKNVFDKFYQVDHSPKISGAYSTGIGLTFCKLAVEAQGGTIGVQSQVGKGTTFWFTLPAGKVSQPNNTSVLRKTPTACAPCSNYFTSQDKDLLTPWLVQLRQYEVYQLSKIKGILKTMTFEQESIYNRWKKQLERALYTSNQEQYEWLIK</sequence>
<dbReference type="PANTHER" id="PTHR43547">
    <property type="entry name" value="TWO-COMPONENT HISTIDINE KINASE"/>
    <property type="match status" value="1"/>
</dbReference>
<keyword evidence="5 8" id="KW-0418">Kinase</keyword>
<accession>A1ZGY9</accession>
<dbReference type="PANTHER" id="PTHR43547:SF2">
    <property type="entry name" value="HYBRID SIGNAL TRANSDUCTION HISTIDINE KINASE C"/>
    <property type="match status" value="1"/>
</dbReference>
<dbReference type="Pfam" id="PF02518">
    <property type="entry name" value="HATPase_c"/>
    <property type="match status" value="1"/>
</dbReference>
<comment type="caution">
    <text evidence="8">The sequence shown here is derived from an EMBL/GenBank/DDBJ whole genome shotgun (WGS) entry which is preliminary data.</text>
</comment>
<dbReference type="InterPro" id="IPR036890">
    <property type="entry name" value="HATPase_C_sf"/>
</dbReference>
<feature type="transmembrane region" description="Helical" evidence="6">
    <location>
        <begin position="45"/>
        <end position="78"/>
    </location>
</feature>
<dbReference type="EMBL" id="AAWS01000007">
    <property type="protein sequence ID" value="EAY30258.1"/>
    <property type="molecule type" value="Genomic_DNA"/>
</dbReference>
<dbReference type="FunFam" id="3.30.565.10:FF:000006">
    <property type="entry name" value="Sensor histidine kinase WalK"/>
    <property type="match status" value="1"/>
</dbReference>
<keyword evidence="3" id="KW-0597">Phosphoprotein</keyword>
<dbReference type="InterPro" id="IPR003594">
    <property type="entry name" value="HATPase_dom"/>
</dbReference>
<dbReference type="AlphaFoldDB" id="A1ZGY9"/>
<organism evidence="8 9">
    <name type="scientific">Microscilla marina ATCC 23134</name>
    <dbReference type="NCBI Taxonomy" id="313606"/>
    <lineage>
        <taxon>Bacteria</taxon>
        <taxon>Pseudomonadati</taxon>
        <taxon>Bacteroidota</taxon>
        <taxon>Cytophagia</taxon>
        <taxon>Cytophagales</taxon>
        <taxon>Microscillaceae</taxon>
        <taxon>Microscilla</taxon>
    </lineage>
</organism>
<name>A1ZGY9_MICM2</name>
<feature type="domain" description="Histidine kinase" evidence="7">
    <location>
        <begin position="124"/>
        <end position="333"/>
    </location>
</feature>
<evidence type="ECO:0000256" key="6">
    <source>
        <dbReference type="SAM" id="Phobius"/>
    </source>
</evidence>
<dbReference type="SMART" id="SM00387">
    <property type="entry name" value="HATPase_c"/>
    <property type="match status" value="1"/>
</dbReference>
<dbReference type="SUPFAM" id="SSF55874">
    <property type="entry name" value="ATPase domain of HSP90 chaperone/DNA topoisomerase II/histidine kinase"/>
    <property type="match status" value="1"/>
</dbReference>
<evidence type="ECO:0000256" key="5">
    <source>
        <dbReference type="ARBA" id="ARBA00022777"/>
    </source>
</evidence>
<keyword evidence="6" id="KW-0812">Transmembrane</keyword>
<dbReference type="CDD" id="cd00082">
    <property type="entry name" value="HisKA"/>
    <property type="match status" value="1"/>
</dbReference>
<gene>
    <name evidence="8" type="ORF">M23134_08082</name>
</gene>
<reference evidence="8 9" key="1">
    <citation type="submission" date="2007-01" db="EMBL/GenBank/DDBJ databases">
        <authorList>
            <person name="Haygood M."/>
            <person name="Podell S."/>
            <person name="Anderson C."/>
            <person name="Hopkinson B."/>
            <person name="Roe K."/>
            <person name="Barbeau K."/>
            <person name="Gaasterland T."/>
            <person name="Ferriera S."/>
            <person name="Johnson J."/>
            <person name="Kravitz S."/>
            <person name="Beeson K."/>
            <person name="Sutton G."/>
            <person name="Rogers Y.-H."/>
            <person name="Friedman R."/>
            <person name="Frazier M."/>
            <person name="Venter J.C."/>
        </authorList>
    </citation>
    <scope>NUCLEOTIDE SEQUENCE [LARGE SCALE GENOMIC DNA]</scope>
    <source>
        <strain evidence="8 9">ATCC 23134</strain>
    </source>
</reference>
<dbReference type="GO" id="GO:0000155">
    <property type="term" value="F:phosphorelay sensor kinase activity"/>
    <property type="evidence" value="ECO:0007669"/>
    <property type="project" value="InterPro"/>
</dbReference>
<keyword evidence="4" id="KW-0808">Transferase</keyword>
<dbReference type="EC" id="2.7.13.3" evidence="2"/>
<dbReference type="InterPro" id="IPR004358">
    <property type="entry name" value="Sig_transdc_His_kin-like_C"/>
</dbReference>
<dbReference type="PRINTS" id="PR00344">
    <property type="entry name" value="BCTRLSENSOR"/>
</dbReference>
<evidence type="ECO:0000256" key="1">
    <source>
        <dbReference type="ARBA" id="ARBA00000085"/>
    </source>
</evidence>
<comment type="catalytic activity">
    <reaction evidence="1">
        <text>ATP + protein L-histidine = ADP + protein N-phospho-L-histidine.</text>
        <dbReference type="EC" id="2.7.13.3"/>
    </reaction>
</comment>
<keyword evidence="6" id="KW-1133">Transmembrane helix</keyword>
<evidence type="ECO:0000259" key="7">
    <source>
        <dbReference type="PROSITE" id="PS50109"/>
    </source>
</evidence>
<dbReference type="eggNOG" id="COG2205">
    <property type="taxonomic scope" value="Bacteria"/>
</dbReference>
<evidence type="ECO:0000256" key="2">
    <source>
        <dbReference type="ARBA" id="ARBA00012438"/>
    </source>
</evidence>
<protein>
    <recommendedName>
        <fullName evidence="2">histidine kinase</fullName>
        <ecNumber evidence="2">2.7.13.3</ecNumber>
    </recommendedName>
</protein>
<dbReference type="InterPro" id="IPR036097">
    <property type="entry name" value="HisK_dim/P_sf"/>
</dbReference>
<dbReference type="PROSITE" id="PS50109">
    <property type="entry name" value="HIS_KIN"/>
    <property type="match status" value="1"/>
</dbReference>
<evidence type="ECO:0000256" key="3">
    <source>
        <dbReference type="ARBA" id="ARBA00022553"/>
    </source>
</evidence>
<evidence type="ECO:0000256" key="4">
    <source>
        <dbReference type="ARBA" id="ARBA00022679"/>
    </source>
</evidence>
<dbReference type="Gene3D" id="1.10.287.130">
    <property type="match status" value="1"/>
</dbReference>
<keyword evidence="9" id="KW-1185">Reference proteome</keyword>
<dbReference type="Proteomes" id="UP000004095">
    <property type="component" value="Unassembled WGS sequence"/>
</dbReference>
<evidence type="ECO:0000313" key="8">
    <source>
        <dbReference type="EMBL" id="EAY30258.1"/>
    </source>
</evidence>
<dbReference type="Gene3D" id="3.30.565.10">
    <property type="entry name" value="Histidine kinase-like ATPase, C-terminal domain"/>
    <property type="match status" value="1"/>
</dbReference>
<proteinExistence type="predicted"/>
<keyword evidence="6" id="KW-0472">Membrane</keyword>
<dbReference type="InterPro" id="IPR003661">
    <property type="entry name" value="HisK_dim/P_dom"/>
</dbReference>
<dbReference type="InterPro" id="IPR005467">
    <property type="entry name" value="His_kinase_dom"/>
</dbReference>